<feature type="compositionally biased region" description="Acidic residues" evidence="1">
    <location>
        <begin position="10"/>
        <end position="22"/>
    </location>
</feature>
<sequence length="126" mass="14088">MTTNLGSEVDPCEEQDLSEEESVEKSESVTEETGSLTNLQIFKSAALAKQVVSEETKLAVKKSLCKFSDPTPCPLCGELMKNDKVVKLHIKQLMRCPLSKEVFHFSRESQTTSGKKNTSFCEQLKR</sequence>
<keyword evidence="3" id="KW-1185">Reference proteome</keyword>
<comment type="caution">
    <text evidence="2">The sequence shown here is derived from an EMBL/GenBank/DDBJ whole genome shotgun (WGS) entry which is preliminary data.</text>
</comment>
<dbReference type="AlphaFoldDB" id="A0A3M7Q072"/>
<proteinExistence type="predicted"/>
<dbReference type="Proteomes" id="UP000276133">
    <property type="component" value="Unassembled WGS sequence"/>
</dbReference>
<dbReference type="EMBL" id="REGN01008126">
    <property type="protein sequence ID" value="RNA04381.1"/>
    <property type="molecule type" value="Genomic_DNA"/>
</dbReference>
<feature type="region of interest" description="Disordered" evidence="1">
    <location>
        <begin position="1"/>
        <end position="34"/>
    </location>
</feature>
<evidence type="ECO:0000313" key="3">
    <source>
        <dbReference type="Proteomes" id="UP000276133"/>
    </source>
</evidence>
<name>A0A3M7Q072_BRAPC</name>
<evidence type="ECO:0000313" key="2">
    <source>
        <dbReference type="EMBL" id="RNA04381.1"/>
    </source>
</evidence>
<feature type="compositionally biased region" description="Polar residues" evidence="1">
    <location>
        <begin position="108"/>
        <end position="126"/>
    </location>
</feature>
<organism evidence="2 3">
    <name type="scientific">Brachionus plicatilis</name>
    <name type="common">Marine rotifer</name>
    <name type="synonym">Brachionus muelleri</name>
    <dbReference type="NCBI Taxonomy" id="10195"/>
    <lineage>
        <taxon>Eukaryota</taxon>
        <taxon>Metazoa</taxon>
        <taxon>Spiralia</taxon>
        <taxon>Gnathifera</taxon>
        <taxon>Rotifera</taxon>
        <taxon>Eurotatoria</taxon>
        <taxon>Monogononta</taxon>
        <taxon>Pseudotrocha</taxon>
        <taxon>Ploima</taxon>
        <taxon>Brachionidae</taxon>
        <taxon>Brachionus</taxon>
    </lineage>
</organism>
<evidence type="ECO:0000256" key="1">
    <source>
        <dbReference type="SAM" id="MobiDB-lite"/>
    </source>
</evidence>
<gene>
    <name evidence="2" type="ORF">BpHYR1_044591</name>
</gene>
<protein>
    <submittedName>
        <fullName evidence="2">Uncharacterized protein</fullName>
    </submittedName>
</protein>
<accession>A0A3M7Q072</accession>
<reference evidence="2 3" key="1">
    <citation type="journal article" date="2018" name="Sci. Rep.">
        <title>Genomic signatures of local adaptation to the degree of environmental predictability in rotifers.</title>
        <authorList>
            <person name="Franch-Gras L."/>
            <person name="Hahn C."/>
            <person name="Garcia-Roger E.M."/>
            <person name="Carmona M.J."/>
            <person name="Serra M."/>
            <person name="Gomez A."/>
        </authorList>
    </citation>
    <scope>NUCLEOTIDE SEQUENCE [LARGE SCALE GENOMIC DNA]</scope>
    <source>
        <strain evidence="2">HYR1</strain>
    </source>
</reference>
<feature type="region of interest" description="Disordered" evidence="1">
    <location>
        <begin position="107"/>
        <end position="126"/>
    </location>
</feature>